<sequence length="118" mass="11908">MSGDNYYFGDSVTMNGGIGNTGIVKNQGAADGAGAVSPALLEAVEELRRLVEALREQVPPASAQAIDDSLPALTADATTAPQERHRALMAIAGVAATVGAVGQPVLDLVNRILGLLGG</sequence>
<dbReference type="AlphaFoldDB" id="A0A918FHW1"/>
<organism evidence="1 2">
    <name type="scientific">Streptomyces aurantiogriseus</name>
    <dbReference type="NCBI Taxonomy" id="66870"/>
    <lineage>
        <taxon>Bacteria</taxon>
        <taxon>Bacillati</taxon>
        <taxon>Actinomycetota</taxon>
        <taxon>Actinomycetes</taxon>
        <taxon>Kitasatosporales</taxon>
        <taxon>Streptomycetaceae</taxon>
        <taxon>Streptomyces</taxon>
    </lineage>
</organism>
<dbReference type="EMBL" id="BMSX01000017">
    <property type="protein sequence ID" value="GGR38651.1"/>
    <property type="molecule type" value="Genomic_DNA"/>
</dbReference>
<dbReference type="Proteomes" id="UP000658320">
    <property type="component" value="Unassembled WGS sequence"/>
</dbReference>
<accession>A0A918FHW1</accession>
<proteinExistence type="predicted"/>
<protein>
    <submittedName>
        <fullName evidence="1">Uncharacterized protein</fullName>
    </submittedName>
</protein>
<evidence type="ECO:0000313" key="2">
    <source>
        <dbReference type="Proteomes" id="UP000658320"/>
    </source>
</evidence>
<evidence type="ECO:0000313" key="1">
    <source>
        <dbReference type="EMBL" id="GGR38651.1"/>
    </source>
</evidence>
<comment type="caution">
    <text evidence="1">The sequence shown here is derived from an EMBL/GenBank/DDBJ whole genome shotgun (WGS) entry which is preliminary data.</text>
</comment>
<reference evidence="1" key="2">
    <citation type="submission" date="2020-09" db="EMBL/GenBank/DDBJ databases">
        <authorList>
            <person name="Sun Q."/>
            <person name="Ohkuma M."/>
        </authorList>
    </citation>
    <scope>NUCLEOTIDE SEQUENCE</scope>
    <source>
        <strain evidence="1">JCM 4346</strain>
    </source>
</reference>
<gene>
    <name evidence="1" type="ORF">GCM10010251_64050</name>
</gene>
<reference evidence="1" key="1">
    <citation type="journal article" date="2014" name="Int. J. Syst. Evol. Microbiol.">
        <title>Complete genome sequence of Corynebacterium casei LMG S-19264T (=DSM 44701T), isolated from a smear-ripened cheese.</title>
        <authorList>
            <consortium name="US DOE Joint Genome Institute (JGI-PGF)"/>
            <person name="Walter F."/>
            <person name="Albersmeier A."/>
            <person name="Kalinowski J."/>
            <person name="Ruckert C."/>
        </authorList>
    </citation>
    <scope>NUCLEOTIDE SEQUENCE</scope>
    <source>
        <strain evidence="1">JCM 4346</strain>
    </source>
</reference>
<dbReference type="RefSeq" id="WP_189941255.1">
    <property type="nucleotide sequence ID" value="NZ_BMSX01000017.1"/>
</dbReference>
<keyword evidence="2" id="KW-1185">Reference proteome</keyword>
<name>A0A918FHW1_9ACTN</name>